<keyword evidence="7" id="KW-0503">Monooxygenase</keyword>
<dbReference type="PRINTS" id="PR00463">
    <property type="entry name" value="EP450I"/>
</dbReference>
<comment type="similarity">
    <text evidence="2">Belongs to the cytochrome P450 family.</text>
</comment>
<organism evidence="9 10">
    <name type="scientific">Amborella trichopoda</name>
    <dbReference type="NCBI Taxonomy" id="13333"/>
    <lineage>
        <taxon>Eukaryota</taxon>
        <taxon>Viridiplantae</taxon>
        <taxon>Streptophyta</taxon>
        <taxon>Embryophyta</taxon>
        <taxon>Tracheophyta</taxon>
        <taxon>Spermatophyta</taxon>
        <taxon>Magnoliopsida</taxon>
        <taxon>Amborellales</taxon>
        <taxon>Amborellaceae</taxon>
        <taxon>Amborella</taxon>
    </lineage>
</organism>
<comment type="cofactor">
    <cofactor evidence="1 8">
        <name>heme</name>
        <dbReference type="ChEBI" id="CHEBI:30413"/>
    </cofactor>
</comment>
<dbReference type="OMA" id="VENDMRD"/>
<accession>W1P624</accession>
<dbReference type="InterPro" id="IPR001128">
    <property type="entry name" value="Cyt_P450"/>
</dbReference>
<evidence type="ECO:0000256" key="1">
    <source>
        <dbReference type="ARBA" id="ARBA00001971"/>
    </source>
</evidence>
<evidence type="ECO:0000256" key="3">
    <source>
        <dbReference type="ARBA" id="ARBA00022617"/>
    </source>
</evidence>
<gene>
    <name evidence="9" type="ORF">AMTR_s00181p00052680</name>
</gene>
<dbReference type="Pfam" id="PF00067">
    <property type="entry name" value="p450"/>
    <property type="match status" value="1"/>
</dbReference>
<dbReference type="EMBL" id="KI394411">
    <property type="protein sequence ID" value="ERN03056.1"/>
    <property type="molecule type" value="Genomic_DNA"/>
</dbReference>
<feature type="binding site" description="axial binding residue" evidence="8">
    <location>
        <position position="143"/>
    </location>
    <ligand>
        <name>heme</name>
        <dbReference type="ChEBI" id="CHEBI:30413"/>
    </ligand>
    <ligandPart>
        <name>Fe</name>
        <dbReference type="ChEBI" id="CHEBI:18248"/>
    </ligandPart>
</feature>
<reference evidence="10" key="1">
    <citation type="journal article" date="2013" name="Science">
        <title>The Amborella genome and the evolution of flowering plants.</title>
        <authorList>
            <consortium name="Amborella Genome Project"/>
        </authorList>
    </citation>
    <scope>NUCLEOTIDE SEQUENCE [LARGE SCALE GENOMIC DNA]</scope>
</reference>
<evidence type="ECO:0008006" key="11">
    <source>
        <dbReference type="Google" id="ProtNLM"/>
    </source>
</evidence>
<evidence type="ECO:0000256" key="6">
    <source>
        <dbReference type="ARBA" id="ARBA00023004"/>
    </source>
</evidence>
<keyword evidence="6 8" id="KW-0408">Iron</keyword>
<proteinExistence type="inferred from homology"/>
<evidence type="ECO:0000256" key="5">
    <source>
        <dbReference type="ARBA" id="ARBA00023002"/>
    </source>
</evidence>
<dbReference type="SUPFAM" id="SSF48264">
    <property type="entry name" value="Cytochrome P450"/>
    <property type="match status" value="1"/>
</dbReference>
<keyword evidence="3 8" id="KW-0349">Heme</keyword>
<keyword evidence="4 8" id="KW-0479">Metal-binding</keyword>
<dbReference type="GO" id="GO:0020037">
    <property type="term" value="F:heme binding"/>
    <property type="evidence" value="ECO:0007669"/>
    <property type="project" value="InterPro"/>
</dbReference>
<evidence type="ECO:0000313" key="9">
    <source>
        <dbReference type="EMBL" id="ERN03056.1"/>
    </source>
</evidence>
<dbReference type="STRING" id="13333.W1P624"/>
<dbReference type="FunFam" id="1.10.630.10:FF:000126">
    <property type="entry name" value="Predicted protein"/>
    <property type="match status" value="1"/>
</dbReference>
<protein>
    <recommendedName>
        <fullName evidence="11">Cytochrome P450</fullName>
    </recommendedName>
</protein>
<evidence type="ECO:0000256" key="4">
    <source>
        <dbReference type="ARBA" id="ARBA00022723"/>
    </source>
</evidence>
<dbReference type="PANTHER" id="PTHR47952">
    <property type="entry name" value="TRYPTAMINE 5-HYDROXYLASE"/>
    <property type="match status" value="1"/>
</dbReference>
<dbReference type="GO" id="GO:0005506">
    <property type="term" value="F:iron ion binding"/>
    <property type="evidence" value="ECO:0007669"/>
    <property type="project" value="InterPro"/>
</dbReference>
<sequence length="201" mass="23114">MFATGTDTTFITLDWGMTELIRNPRAMKKAQDHIRSKIGHKEQIEESDLQELDYLRAVVKEIFRLHPAAPVLLPHLSMEDVKIGEYNIPAKIQFFVNVWAIGRNPKSWDNPEEFCPERFMNSLIDFKGQDYELLPFGVGRQSCPAITFGAATVELAFANLLYHFNWELPPGVRPEEFDLTEVLGITMHRKEHLVVVAKPYN</sequence>
<dbReference type="GO" id="GO:0016020">
    <property type="term" value="C:membrane"/>
    <property type="evidence" value="ECO:0000318"/>
    <property type="project" value="GO_Central"/>
</dbReference>
<dbReference type="HOGENOM" id="CLU_001570_29_0_1"/>
<keyword evidence="5" id="KW-0560">Oxidoreductase</keyword>
<dbReference type="Proteomes" id="UP000017836">
    <property type="component" value="Unassembled WGS sequence"/>
</dbReference>
<dbReference type="GO" id="GO:0016709">
    <property type="term" value="F:oxidoreductase activity, acting on paired donors, with incorporation or reduction of molecular oxygen, NAD(P)H as one donor, and incorporation of one atom of oxygen"/>
    <property type="evidence" value="ECO:0000318"/>
    <property type="project" value="GO_Central"/>
</dbReference>
<evidence type="ECO:0000313" key="10">
    <source>
        <dbReference type="Proteomes" id="UP000017836"/>
    </source>
</evidence>
<dbReference type="InterPro" id="IPR036396">
    <property type="entry name" value="Cyt_P450_sf"/>
</dbReference>
<name>W1P624_AMBTC</name>
<dbReference type="Gramene" id="ERN03056">
    <property type="protein sequence ID" value="ERN03056"/>
    <property type="gene ID" value="AMTR_s00181p00052680"/>
</dbReference>
<evidence type="ECO:0000256" key="8">
    <source>
        <dbReference type="PIRSR" id="PIRSR602401-1"/>
    </source>
</evidence>
<dbReference type="InterPro" id="IPR002401">
    <property type="entry name" value="Cyt_P450_E_grp-I"/>
</dbReference>
<dbReference type="Gene3D" id="1.10.630.10">
    <property type="entry name" value="Cytochrome P450"/>
    <property type="match status" value="1"/>
</dbReference>
<dbReference type="PRINTS" id="PR00385">
    <property type="entry name" value="P450"/>
</dbReference>
<dbReference type="AlphaFoldDB" id="W1P624"/>
<evidence type="ECO:0000256" key="7">
    <source>
        <dbReference type="ARBA" id="ARBA00023033"/>
    </source>
</evidence>
<dbReference type="eggNOG" id="KOG0156">
    <property type="taxonomic scope" value="Eukaryota"/>
</dbReference>
<dbReference type="PANTHER" id="PTHR47952:SF1">
    <property type="entry name" value="TRYPTAMINE 5-HYDROXYLASE"/>
    <property type="match status" value="1"/>
</dbReference>
<keyword evidence="10" id="KW-1185">Reference proteome</keyword>
<evidence type="ECO:0000256" key="2">
    <source>
        <dbReference type="ARBA" id="ARBA00010617"/>
    </source>
</evidence>